<dbReference type="InterPro" id="IPR010998">
    <property type="entry name" value="Integrase_recombinase_N"/>
</dbReference>
<evidence type="ECO:0000256" key="2">
    <source>
        <dbReference type="ARBA" id="ARBA00022908"/>
    </source>
</evidence>
<dbReference type="CDD" id="cd00796">
    <property type="entry name" value="INT_Rci_Hp1_C"/>
    <property type="match status" value="1"/>
</dbReference>
<accession>A0AA94L3G2</accession>
<protein>
    <submittedName>
        <fullName evidence="6">Site-specific recombinase XerD</fullName>
    </submittedName>
</protein>
<organism evidence="6 7">
    <name type="scientific">Desulfovibrio desulfuricans</name>
    <dbReference type="NCBI Taxonomy" id="876"/>
    <lineage>
        <taxon>Bacteria</taxon>
        <taxon>Pseudomonadati</taxon>
        <taxon>Thermodesulfobacteriota</taxon>
        <taxon>Desulfovibrionia</taxon>
        <taxon>Desulfovibrionales</taxon>
        <taxon>Desulfovibrionaceae</taxon>
        <taxon>Desulfovibrio</taxon>
    </lineage>
</organism>
<proteinExistence type="inferred from homology"/>
<dbReference type="GO" id="GO:0003677">
    <property type="term" value="F:DNA binding"/>
    <property type="evidence" value="ECO:0007669"/>
    <property type="project" value="UniProtKB-KW"/>
</dbReference>
<evidence type="ECO:0000259" key="5">
    <source>
        <dbReference type="PROSITE" id="PS51898"/>
    </source>
</evidence>
<evidence type="ECO:0000256" key="4">
    <source>
        <dbReference type="ARBA" id="ARBA00023172"/>
    </source>
</evidence>
<evidence type="ECO:0000256" key="1">
    <source>
        <dbReference type="ARBA" id="ARBA00008857"/>
    </source>
</evidence>
<feature type="domain" description="Tyr recombinase" evidence="5">
    <location>
        <begin position="213"/>
        <end position="389"/>
    </location>
</feature>
<dbReference type="RefSeq" id="WP_072312524.1">
    <property type="nucleotide sequence ID" value="NZ_FPIW01000081.1"/>
</dbReference>
<dbReference type="Gene3D" id="1.10.150.130">
    <property type="match status" value="1"/>
</dbReference>
<keyword evidence="3" id="KW-0238">DNA-binding</keyword>
<dbReference type="Proteomes" id="UP000182680">
    <property type="component" value="Unassembled WGS sequence"/>
</dbReference>
<comment type="similarity">
    <text evidence="1">Belongs to the 'phage' integrase family.</text>
</comment>
<evidence type="ECO:0000256" key="3">
    <source>
        <dbReference type="ARBA" id="ARBA00023125"/>
    </source>
</evidence>
<dbReference type="AlphaFoldDB" id="A0AA94L3G2"/>
<reference evidence="7" key="1">
    <citation type="submission" date="2016-11" db="EMBL/GenBank/DDBJ databases">
        <authorList>
            <person name="Jaros S."/>
            <person name="Januszkiewicz K."/>
            <person name="Wedrychowicz H."/>
        </authorList>
    </citation>
    <scope>NUCLEOTIDE SEQUENCE [LARGE SCALE GENOMIC DNA]</scope>
    <source>
        <strain evidence="7">DSM 7057</strain>
    </source>
</reference>
<dbReference type="InterPro" id="IPR011010">
    <property type="entry name" value="DNA_brk_join_enz"/>
</dbReference>
<dbReference type="InterPro" id="IPR002104">
    <property type="entry name" value="Integrase_catalytic"/>
</dbReference>
<comment type="caution">
    <text evidence="6">The sequence shown here is derived from an EMBL/GenBank/DDBJ whole genome shotgun (WGS) entry which is preliminary data.</text>
</comment>
<dbReference type="GO" id="GO:0006310">
    <property type="term" value="P:DNA recombination"/>
    <property type="evidence" value="ECO:0007669"/>
    <property type="project" value="UniProtKB-KW"/>
</dbReference>
<keyword evidence="4" id="KW-0233">DNA recombination</keyword>
<gene>
    <name evidence="6" type="ORF">SAMN02910291_02722</name>
</gene>
<keyword evidence="2" id="KW-0229">DNA integration</keyword>
<dbReference type="SUPFAM" id="SSF56349">
    <property type="entry name" value="DNA breaking-rejoining enzymes"/>
    <property type="match status" value="1"/>
</dbReference>
<dbReference type="InterPro" id="IPR013762">
    <property type="entry name" value="Integrase-like_cat_sf"/>
</dbReference>
<name>A0AA94L3G2_DESDE</name>
<dbReference type="EMBL" id="FPIW01000081">
    <property type="protein sequence ID" value="SFW72087.1"/>
    <property type="molecule type" value="Genomic_DNA"/>
</dbReference>
<dbReference type="Pfam" id="PF00589">
    <property type="entry name" value="Phage_integrase"/>
    <property type="match status" value="1"/>
</dbReference>
<dbReference type="PROSITE" id="PS51898">
    <property type="entry name" value="TYR_RECOMBINASE"/>
    <property type="match status" value="1"/>
</dbReference>
<dbReference type="PANTHER" id="PTHR30629:SF2">
    <property type="entry name" value="PROPHAGE INTEGRASE INTS-RELATED"/>
    <property type="match status" value="1"/>
</dbReference>
<evidence type="ECO:0000313" key="6">
    <source>
        <dbReference type="EMBL" id="SFW72087.1"/>
    </source>
</evidence>
<dbReference type="Gene3D" id="1.10.443.10">
    <property type="entry name" value="Intergrase catalytic core"/>
    <property type="match status" value="1"/>
</dbReference>
<sequence>MENGKPGKTAWTRLEPGIRCRKHPTRKNGVKSDMYFVLRFTVDGKTHQEALGWASEGVTLIKARIELAKLKEAKRTGEGARSLRERRAEEAQKRKAKEAADCIAEAAKMTITDYWREVYWPAQNHKASGSRVAENALWRKWIEPEIGNISLMALTASDIERIKGTMLKAQKAPGSVKYALAVISQIWNSAQRNGFAVGDCPTKHVTLPKKDNRRQRYLTRDESDKLLTALATRSPISYDMSILGLDCGLRFGEIAALCWEDCDFERGQILIRDPKARANRFAFMTNRVKELLERRGKKASGLIFLDAKGNRLDRVSKTFRRIADEMFNQGVDDSRLRVCFHTLRHTFASWLVEGGVSLYEVKELMGHADFAMTQRYSHLSPEGLRAAVKILENKHHNTGKTNNVAAASIEVTQG</sequence>
<evidence type="ECO:0000313" key="7">
    <source>
        <dbReference type="Proteomes" id="UP000182680"/>
    </source>
</evidence>
<dbReference type="InterPro" id="IPR050808">
    <property type="entry name" value="Phage_Integrase"/>
</dbReference>
<dbReference type="PANTHER" id="PTHR30629">
    <property type="entry name" value="PROPHAGE INTEGRASE"/>
    <property type="match status" value="1"/>
</dbReference>
<dbReference type="GO" id="GO:0015074">
    <property type="term" value="P:DNA integration"/>
    <property type="evidence" value="ECO:0007669"/>
    <property type="project" value="UniProtKB-KW"/>
</dbReference>